<keyword evidence="2" id="KW-1185">Reference proteome</keyword>
<reference evidence="2" key="1">
    <citation type="journal article" date="2022" name="Mol. Ecol. Resour.">
        <title>The genomes of chicory, endive, great burdock and yacon provide insights into Asteraceae palaeo-polyploidization history and plant inulin production.</title>
        <authorList>
            <person name="Fan W."/>
            <person name="Wang S."/>
            <person name="Wang H."/>
            <person name="Wang A."/>
            <person name="Jiang F."/>
            <person name="Liu H."/>
            <person name="Zhao H."/>
            <person name="Xu D."/>
            <person name="Zhang Y."/>
        </authorList>
    </citation>
    <scope>NUCLEOTIDE SEQUENCE [LARGE SCALE GENOMIC DNA]</scope>
    <source>
        <strain evidence="2">cv. Yunnan</strain>
    </source>
</reference>
<accession>A0ACB9B773</accession>
<sequence>MKTIKRFKVSSVTSVGGKVLTEPEGDKWNSDPPGFVGMRFVSPERGDDEQNESRRDSGSSSRISITSKRGNFSLKSSRDGFNHVVDKSWKSYTSGSTTSELSFFKDNLKGLKQGIKSWYKIRKEKKVGLKMDLEAKIRNVEMALELGASALLLEERASLKVALEDMDRTGKM</sequence>
<evidence type="ECO:0000313" key="1">
    <source>
        <dbReference type="EMBL" id="KAI3717626.1"/>
    </source>
</evidence>
<name>A0ACB9B773_9ASTR</name>
<proteinExistence type="predicted"/>
<reference evidence="1 2" key="2">
    <citation type="journal article" date="2022" name="Mol. Ecol. Resour.">
        <title>The genomes of chicory, endive, great burdock and yacon provide insights into Asteraceae paleo-polyploidization history and plant inulin production.</title>
        <authorList>
            <person name="Fan W."/>
            <person name="Wang S."/>
            <person name="Wang H."/>
            <person name="Wang A."/>
            <person name="Jiang F."/>
            <person name="Liu H."/>
            <person name="Zhao H."/>
            <person name="Xu D."/>
            <person name="Zhang Y."/>
        </authorList>
    </citation>
    <scope>NUCLEOTIDE SEQUENCE [LARGE SCALE GENOMIC DNA]</scope>
    <source>
        <strain evidence="2">cv. Yunnan</strain>
        <tissue evidence="1">Leaves</tissue>
    </source>
</reference>
<dbReference type="Proteomes" id="UP001056120">
    <property type="component" value="Linkage Group LG23"/>
</dbReference>
<comment type="caution">
    <text evidence="1">The sequence shown here is derived from an EMBL/GenBank/DDBJ whole genome shotgun (WGS) entry which is preliminary data.</text>
</comment>
<protein>
    <submittedName>
        <fullName evidence="1">Uncharacterized protein</fullName>
    </submittedName>
</protein>
<gene>
    <name evidence="1" type="ORF">L1987_69362</name>
</gene>
<evidence type="ECO:0000313" key="2">
    <source>
        <dbReference type="Proteomes" id="UP001056120"/>
    </source>
</evidence>
<organism evidence="1 2">
    <name type="scientific">Smallanthus sonchifolius</name>
    <dbReference type="NCBI Taxonomy" id="185202"/>
    <lineage>
        <taxon>Eukaryota</taxon>
        <taxon>Viridiplantae</taxon>
        <taxon>Streptophyta</taxon>
        <taxon>Embryophyta</taxon>
        <taxon>Tracheophyta</taxon>
        <taxon>Spermatophyta</taxon>
        <taxon>Magnoliopsida</taxon>
        <taxon>eudicotyledons</taxon>
        <taxon>Gunneridae</taxon>
        <taxon>Pentapetalae</taxon>
        <taxon>asterids</taxon>
        <taxon>campanulids</taxon>
        <taxon>Asterales</taxon>
        <taxon>Asteraceae</taxon>
        <taxon>Asteroideae</taxon>
        <taxon>Heliantheae alliance</taxon>
        <taxon>Millerieae</taxon>
        <taxon>Smallanthus</taxon>
    </lineage>
</organism>
<dbReference type="EMBL" id="CM042040">
    <property type="protein sequence ID" value="KAI3717626.1"/>
    <property type="molecule type" value="Genomic_DNA"/>
</dbReference>